<dbReference type="Pfam" id="PF07396">
    <property type="entry name" value="Porin_O_P"/>
    <property type="match status" value="1"/>
</dbReference>
<dbReference type="Proteomes" id="UP000233535">
    <property type="component" value="Unassembled WGS sequence"/>
</dbReference>
<comment type="caution">
    <text evidence="2">The sequence shown here is derived from an EMBL/GenBank/DDBJ whole genome shotgun (WGS) entry which is preliminary data.</text>
</comment>
<dbReference type="RefSeq" id="WP_101260083.1">
    <property type="nucleotide sequence ID" value="NZ_MVDD01000002.1"/>
</dbReference>
<keyword evidence="1" id="KW-0732">Signal</keyword>
<feature type="chain" id="PRO_5014839830" description="Porin" evidence="1">
    <location>
        <begin position="22"/>
        <end position="450"/>
    </location>
</feature>
<organism evidence="2 3">
    <name type="scientific">Labilibaculum filiforme</name>
    <dbReference type="NCBI Taxonomy" id="1940526"/>
    <lineage>
        <taxon>Bacteria</taxon>
        <taxon>Pseudomonadati</taxon>
        <taxon>Bacteroidota</taxon>
        <taxon>Bacteroidia</taxon>
        <taxon>Marinilabiliales</taxon>
        <taxon>Marinifilaceae</taxon>
        <taxon>Labilibaculum</taxon>
    </lineage>
</organism>
<evidence type="ECO:0000256" key="1">
    <source>
        <dbReference type="SAM" id="SignalP"/>
    </source>
</evidence>
<dbReference type="InterPro" id="IPR010870">
    <property type="entry name" value="Porin_O/P"/>
</dbReference>
<evidence type="ECO:0008006" key="4">
    <source>
        <dbReference type="Google" id="ProtNLM"/>
    </source>
</evidence>
<dbReference type="OrthoDB" id="1014488at2"/>
<keyword evidence="3" id="KW-1185">Reference proteome</keyword>
<name>A0A2N3I3T3_9BACT</name>
<protein>
    <recommendedName>
        <fullName evidence="4">Porin</fullName>
    </recommendedName>
</protein>
<accession>A0A2N3I3T3</accession>
<dbReference type="SUPFAM" id="SSF56935">
    <property type="entry name" value="Porins"/>
    <property type="match status" value="1"/>
</dbReference>
<evidence type="ECO:0000313" key="3">
    <source>
        <dbReference type="Proteomes" id="UP000233535"/>
    </source>
</evidence>
<feature type="signal peptide" evidence="1">
    <location>
        <begin position="1"/>
        <end position="21"/>
    </location>
</feature>
<proteinExistence type="predicted"/>
<dbReference type="InterPro" id="IPR023614">
    <property type="entry name" value="Porin_dom_sf"/>
</dbReference>
<dbReference type="AlphaFoldDB" id="A0A2N3I3T3"/>
<gene>
    <name evidence="2" type="ORF">BZG02_03805</name>
</gene>
<dbReference type="EMBL" id="MVDD01000002">
    <property type="protein sequence ID" value="PKQ64980.1"/>
    <property type="molecule type" value="Genomic_DNA"/>
</dbReference>
<sequence>MLRKLYIATLALGLVATSAIGQEKQLTAESNKGGIVLTSADKDYQVSLNGRIYMDGVHYFDDATDLSSDASISDIRLGTSVKWGQWSAKVNVSFGNDEVKIKDAFLRYNYAKNSIFTVGNFFEPFGIEGAASSKDLRFIGASNMTEAMGIGRSIGLGYTYYTDKFYGSTGVFAGSVDNDNEGDQGFATTTKLVYTPIVTDKVTFQLGGSFTYRIPEANGFNESLNDDDYNREVVLAAGPEDKFLNADIQYARTDMRYNFQSMVLSGPFLLQAEYTKTKVTRDDDYVSRLMKDNPYWTHTASGGYAWPTTPGDYPGWYGELRDIETKAYYVQAGFLLGDNYAYDSASAYIKRPKAGSYEFLVRYDNTNLNDIDGTYFNGSYGPADLDAALGGAGNMSIQGGKSESYSVAVNYYLSDNVMFRLNYSYMDVQNQAYPLDEKIGMLKARVQVNF</sequence>
<reference evidence="2 3" key="1">
    <citation type="journal article" date="2017" name="Front. Microbiol.">
        <title>Labilibaculum manganireducens gen. nov., sp. nov. and Labilibaculum filiforme sp. nov., Novel Bacteroidetes Isolated from Subsurface Sediments of the Baltic Sea.</title>
        <authorList>
            <person name="Vandieken V."/>
            <person name="Marshall I.P."/>
            <person name="Niemann H."/>
            <person name="Engelen B."/>
            <person name="Cypionka H."/>
        </authorList>
    </citation>
    <scope>NUCLEOTIDE SEQUENCE [LARGE SCALE GENOMIC DNA]</scope>
    <source>
        <strain evidence="2 3">59.16B</strain>
    </source>
</reference>
<dbReference type="Gene3D" id="2.40.160.10">
    <property type="entry name" value="Porin"/>
    <property type="match status" value="1"/>
</dbReference>
<evidence type="ECO:0000313" key="2">
    <source>
        <dbReference type="EMBL" id="PKQ64980.1"/>
    </source>
</evidence>